<dbReference type="Proteomes" id="UP000183940">
    <property type="component" value="Unassembled WGS sequence"/>
</dbReference>
<sequence>MLIKHQILPGAISEILVSARETGVLTLADRYGLMAATLDEHLTEEDERSMNRLLRSVIKGKVKISPEISAVYYSPYPTLFHRTNTVYVSPKSSVA</sequence>
<evidence type="ECO:0000313" key="2">
    <source>
        <dbReference type="Proteomes" id="UP000183940"/>
    </source>
</evidence>
<proteinExistence type="predicted"/>
<organism evidence="1 2">
    <name type="scientific">Roseofilum reptotaenium AO1-A</name>
    <dbReference type="NCBI Taxonomy" id="1925591"/>
    <lineage>
        <taxon>Bacteria</taxon>
        <taxon>Bacillati</taxon>
        <taxon>Cyanobacteriota</taxon>
        <taxon>Cyanophyceae</taxon>
        <taxon>Desertifilales</taxon>
        <taxon>Desertifilaceae</taxon>
        <taxon>Roseofilum</taxon>
    </lineage>
</organism>
<gene>
    <name evidence="1" type="ORF">BI308_07160</name>
</gene>
<protein>
    <submittedName>
        <fullName evidence="1">Uncharacterized protein</fullName>
    </submittedName>
</protein>
<comment type="caution">
    <text evidence="1">The sequence shown here is derived from an EMBL/GenBank/DDBJ whole genome shotgun (WGS) entry which is preliminary data.</text>
</comment>
<evidence type="ECO:0000313" key="1">
    <source>
        <dbReference type="EMBL" id="OJJ26381.1"/>
    </source>
</evidence>
<dbReference type="EMBL" id="MLAW01000008">
    <property type="protein sequence ID" value="OJJ26381.1"/>
    <property type="molecule type" value="Genomic_DNA"/>
</dbReference>
<accession>A0A1L9QUN0</accession>
<reference evidence="1" key="1">
    <citation type="submission" date="2016-10" db="EMBL/GenBank/DDBJ databases">
        <title>CRISPR-Cas defence system in Roseofilum reptotaenium: evidence of a bacteriophage-cyanobacterium arms race in the coral black band disease.</title>
        <authorList>
            <person name="Buerger P."/>
            <person name="Wood-Charlson E.M."/>
            <person name="Weynberg K.D."/>
            <person name="Willis B."/>
            <person name="Van Oppen M.J."/>
        </authorList>
    </citation>
    <scope>NUCLEOTIDE SEQUENCE [LARGE SCALE GENOMIC DNA]</scope>
    <source>
        <strain evidence="1">AO1-A</strain>
    </source>
</reference>
<dbReference type="STRING" id="1925591.BI308_07160"/>
<dbReference type="AlphaFoldDB" id="A0A1L9QUN0"/>
<name>A0A1L9QUN0_9CYAN</name>
<keyword evidence="2" id="KW-1185">Reference proteome</keyword>